<dbReference type="AlphaFoldDB" id="A0A0G4FM95"/>
<evidence type="ECO:0000313" key="3">
    <source>
        <dbReference type="Proteomes" id="UP000041254"/>
    </source>
</evidence>
<keyword evidence="3" id="KW-1185">Reference proteome</keyword>
<dbReference type="EMBL" id="CDMY01000465">
    <property type="protein sequence ID" value="CEM15110.1"/>
    <property type="molecule type" value="Genomic_DNA"/>
</dbReference>
<evidence type="ECO:0000313" key="2">
    <source>
        <dbReference type="EMBL" id="CEM15110.1"/>
    </source>
</evidence>
<dbReference type="VEuPathDB" id="CryptoDB:Vbra_15726"/>
<evidence type="ECO:0000256" key="1">
    <source>
        <dbReference type="SAM" id="MobiDB-lite"/>
    </source>
</evidence>
<name>A0A0G4FM95_VITBC</name>
<reference evidence="2 3" key="1">
    <citation type="submission" date="2014-11" db="EMBL/GenBank/DDBJ databases">
        <authorList>
            <person name="Zhu J."/>
            <person name="Qi W."/>
            <person name="Song R."/>
        </authorList>
    </citation>
    <scope>NUCLEOTIDE SEQUENCE [LARGE SCALE GENOMIC DNA]</scope>
</reference>
<gene>
    <name evidence="2" type="ORF">Vbra_15726</name>
</gene>
<organism evidence="2 3">
    <name type="scientific">Vitrella brassicaformis (strain CCMP3155)</name>
    <dbReference type="NCBI Taxonomy" id="1169540"/>
    <lineage>
        <taxon>Eukaryota</taxon>
        <taxon>Sar</taxon>
        <taxon>Alveolata</taxon>
        <taxon>Colpodellida</taxon>
        <taxon>Vitrellaceae</taxon>
        <taxon>Vitrella</taxon>
    </lineage>
</organism>
<accession>A0A0G4FM95</accession>
<sequence>MPSPLHTQLDGVCAFVLDLHALSVKYVTSRKMVRLLLEDKYEPGAHIDVFDKERPSNEAPAGGRRVRIGERQLGAIAALFAKLADDGASAEEIAAAEEEPDAAAALPHPHGQSPPQ</sequence>
<protein>
    <submittedName>
        <fullName evidence="2">Uncharacterized protein</fullName>
    </submittedName>
</protein>
<dbReference type="InParanoid" id="A0A0G4FM95"/>
<dbReference type="Proteomes" id="UP000041254">
    <property type="component" value="Unassembled WGS sequence"/>
</dbReference>
<proteinExistence type="predicted"/>
<feature type="region of interest" description="Disordered" evidence="1">
    <location>
        <begin position="90"/>
        <end position="116"/>
    </location>
</feature>